<dbReference type="Gene3D" id="1.20.1060.10">
    <property type="entry name" value="Taq DNA Polymerase, Chain T, domain 4"/>
    <property type="match status" value="1"/>
</dbReference>
<dbReference type="InterPro" id="IPR020045">
    <property type="entry name" value="DNA_polI_H3TH"/>
</dbReference>
<keyword evidence="4 16" id="KW-0808">Transferase</keyword>
<evidence type="ECO:0000256" key="8">
    <source>
        <dbReference type="ARBA" id="ARBA00022763"/>
    </source>
</evidence>
<keyword evidence="13 16" id="KW-0234">DNA repair</keyword>
<dbReference type="SMART" id="SM00475">
    <property type="entry name" value="53EXOc"/>
    <property type="match status" value="1"/>
</dbReference>
<comment type="catalytic activity">
    <reaction evidence="14 16">
        <text>DNA(n) + a 2'-deoxyribonucleoside 5'-triphosphate = DNA(n+1) + diphosphate</text>
        <dbReference type="Rhea" id="RHEA:22508"/>
        <dbReference type="Rhea" id="RHEA-COMP:17339"/>
        <dbReference type="Rhea" id="RHEA-COMP:17340"/>
        <dbReference type="ChEBI" id="CHEBI:33019"/>
        <dbReference type="ChEBI" id="CHEBI:61560"/>
        <dbReference type="ChEBI" id="CHEBI:173112"/>
        <dbReference type="EC" id="2.7.7.7"/>
    </reaction>
</comment>
<comment type="similarity">
    <text evidence="1 16">Belongs to the DNA polymerase type-A family.</text>
</comment>
<dbReference type="InterPro" id="IPR036397">
    <property type="entry name" value="RNaseH_sf"/>
</dbReference>
<evidence type="ECO:0000256" key="13">
    <source>
        <dbReference type="ARBA" id="ARBA00023204"/>
    </source>
</evidence>
<evidence type="ECO:0000256" key="11">
    <source>
        <dbReference type="ARBA" id="ARBA00022932"/>
    </source>
</evidence>
<reference evidence="20" key="1">
    <citation type="journal article" date="2020" name="mSystems">
        <title>Genome- and Community-Level Interaction Insights into Carbon Utilization and Element Cycling Functions of Hydrothermarchaeota in Hydrothermal Sediment.</title>
        <authorList>
            <person name="Zhou Z."/>
            <person name="Liu Y."/>
            <person name="Xu W."/>
            <person name="Pan J."/>
            <person name="Luo Z.H."/>
            <person name="Li M."/>
        </authorList>
    </citation>
    <scope>NUCLEOTIDE SEQUENCE [LARGE SCALE GENOMIC DNA]</scope>
    <source>
        <strain evidence="20">SpSt-508</strain>
    </source>
</reference>
<evidence type="ECO:0000259" key="19">
    <source>
        <dbReference type="SMART" id="SM00482"/>
    </source>
</evidence>
<dbReference type="CDD" id="cd08637">
    <property type="entry name" value="DNA_pol_A_pol_I_C"/>
    <property type="match status" value="1"/>
</dbReference>
<evidence type="ECO:0000256" key="7">
    <source>
        <dbReference type="ARBA" id="ARBA00022722"/>
    </source>
</evidence>
<evidence type="ECO:0000256" key="5">
    <source>
        <dbReference type="ARBA" id="ARBA00022695"/>
    </source>
</evidence>
<feature type="domain" description="5'-3' exonuclease" evidence="18">
    <location>
        <begin position="1"/>
        <end position="258"/>
    </location>
</feature>
<organism evidence="20">
    <name type="scientific">Schlesneria paludicola</name>
    <dbReference type="NCBI Taxonomy" id="360056"/>
    <lineage>
        <taxon>Bacteria</taxon>
        <taxon>Pseudomonadati</taxon>
        <taxon>Planctomycetota</taxon>
        <taxon>Planctomycetia</taxon>
        <taxon>Planctomycetales</taxon>
        <taxon>Planctomycetaceae</taxon>
        <taxon>Schlesneria</taxon>
    </lineage>
</organism>
<dbReference type="Pfam" id="PF00476">
    <property type="entry name" value="DNA_pol_A"/>
    <property type="match status" value="1"/>
</dbReference>
<keyword evidence="12 16" id="KW-0238">DNA-binding</keyword>
<dbReference type="Gene3D" id="1.10.150.20">
    <property type="entry name" value="5' to 3' exonuclease, C-terminal subdomain"/>
    <property type="match status" value="2"/>
</dbReference>
<dbReference type="EC" id="2.7.7.7" evidence="2 15"/>
<dbReference type="GO" id="GO:0006302">
    <property type="term" value="P:double-strand break repair"/>
    <property type="evidence" value="ECO:0007669"/>
    <property type="project" value="TreeGrafter"/>
</dbReference>
<dbReference type="PANTHER" id="PTHR10133:SF27">
    <property type="entry name" value="DNA POLYMERASE NU"/>
    <property type="match status" value="1"/>
</dbReference>
<dbReference type="AlphaFoldDB" id="A0A7C4QSV7"/>
<evidence type="ECO:0000256" key="2">
    <source>
        <dbReference type="ARBA" id="ARBA00012417"/>
    </source>
</evidence>
<keyword evidence="6 16" id="KW-0235">DNA replication</keyword>
<evidence type="ECO:0000256" key="6">
    <source>
        <dbReference type="ARBA" id="ARBA00022705"/>
    </source>
</evidence>
<dbReference type="PROSITE" id="PS00447">
    <property type="entry name" value="DNA_POLYMERASE_A"/>
    <property type="match status" value="1"/>
</dbReference>
<dbReference type="InterPro" id="IPR018320">
    <property type="entry name" value="DNA_polymerase_1"/>
</dbReference>
<dbReference type="Gene3D" id="3.40.50.1010">
    <property type="entry name" value="5'-nuclease"/>
    <property type="match status" value="1"/>
</dbReference>
<dbReference type="InterPro" id="IPR043502">
    <property type="entry name" value="DNA/RNA_pol_sf"/>
</dbReference>
<dbReference type="NCBIfam" id="NF004397">
    <property type="entry name" value="PRK05755.1"/>
    <property type="match status" value="1"/>
</dbReference>
<accession>A0A7C4QSV7</accession>
<dbReference type="InterPro" id="IPR036279">
    <property type="entry name" value="5-3_exonuclease_C_sf"/>
</dbReference>
<evidence type="ECO:0000256" key="15">
    <source>
        <dbReference type="NCBIfam" id="TIGR00593"/>
    </source>
</evidence>
<feature type="domain" description="3'-5' exonuclease" evidence="17">
    <location>
        <begin position="334"/>
        <end position="532"/>
    </location>
</feature>
<evidence type="ECO:0000256" key="3">
    <source>
        <dbReference type="ARBA" id="ARBA00020311"/>
    </source>
</evidence>
<dbReference type="FunFam" id="1.10.150.20:FF:000003">
    <property type="entry name" value="DNA polymerase I"/>
    <property type="match status" value="1"/>
</dbReference>
<evidence type="ECO:0000256" key="12">
    <source>
        <dbReference type="ARBA" id="ARBA00023125"/>
    </source>
</evidence>
<keyword evidence="7" id="KW-0540">Nuclease</keyword>
<dbReference type="GO" id="GO:0008409">
    <property type="term" value="F:5'-3' exonuclease activity"/>
    <property type="evidence" value="ECO:0007669"/>
    <property type="project" value="UniProtKB-UniRule"/>
</dbReference>
<dbReference type="InterPro" id="IPR002298">
    <property type="entry name" value="DNA_polymerase_A"/>
</dbReference>
<dbReference type="SMART" id="SM00482">
    <property type="entry name" value="POLAc"/>
    <property type="match status" value="1"/>
</dbReference>
<evidence type="ECO:0000256" key="10">
    <source>
        <dbReference type="ARBA" id="ARBA00022839"/>
    </source>
</evidence>
<dbReference type="CDD" id="cd09859">
    <property type="entry name" value="PIN_53EXO"/>
    <property type="match status" value="1"/>
</dbReference>
<dbReference type="InterPro" id="IPR029060">
    <property type="entry name" value="PIN-like_dom_sf"/>
</dbReference>
<dbReference type="SMART" id="SM00474">
    <property type="entry name" value="35EXOc"/>
    <property type="match status" value="1"/>
</dbReference>
<dbReference type="PRINTS" id="PR00868">
    <property type="entry name" value="DNAPOLI"/>
</dbReference>
<dbReference type="FunFam" id="1.10.150.20:FF:000002">
    <property type="entry name" value="DNA polymerase I"/>
    <property type="match status" value="1"/>
</dbReference>
<dbReference type="Pfam" id="PF01367">
    <property type="entry name" value="5_3_exonuc"/>
    <property type="match status" value="1"/>
</dbReference>
<dbReference type="InterPro" id="IPR001098">
    <property type="entry name" value="DNA-dir_DNA_pol_A_palm_dom"/>
</dbReference>
<evidence type="ECO:0000259" key="18">
    <source>
        <dbReference type="SMART" id="SM00475"/>
    </source>
</evidence>
<keyword evidence="10 16" id="KW-0269">Exonuclease</keyword>
<proteinExistence type="inferred from homology"/>
<name>A0A7C4QSV7_9PLAN</name>
<evidence type="ECO:0000256" key="1">
    <source>
        <dbReference type="ARBA" id="ARBA00007705"/>
    </source>
</evidence>
<feature type="domain" description="DNA-directed DNA polymerase family A palm" evidence="19">
    <location>
        <begin position="699"/>
        <end position="906"/>
    </location>
</feature>
<dbReference type="SUPFAM" id="SSF53098">
    <property type="entry name" value="Ribonuclease H-like"/>
    <property type="match status" value="1"/>
</dbReference>
<evidence type="ECO:0000313" key="20">
    <source>
        <dbReference type="EMBL" id="HGT40526.1"/>
    </source>
</evidence>
<evidence type="ECO:0000256" key="14">
    <source>
        <dbReference type="ARBA" id="ARBA00049244"/>
    </source>
</evidence>
<dbReference type="Pfam" id="PF02739">
    <property type="entry name" value="5_3_exonuc_N"/>
    <property type="match status" value="1"/>
</dbReference>
<dbReference type="SMART" id="SM00279">
    <property type="entry name" value="HhH2"/>
    <property type="match status" value="1"/>
</dbReference>
<dbReference type="InterPro" id="IPR020046">
    <property type="entry name" value="5-3_exonucl_a-hlix_arch_N"/>
</dbReference>
<evidence type="ECO:0000256" key="4">
    <source>
        <dbReference type="ARBA" id="ARBA00022679"/>
    </source>
</evidence>
<dbReference type="InterPro" id="IPR019760">
    <property type="entry name" value="DNA-dir_DNA_pol_A_CS"/>
</dbReference>
<evidence type="ECO:0000259" key="17">
    <source>
        <dbReference type="SMART" id="SM00474"/>
    </source>
</evidence>
<dbReference type="NCBIfam" id="TIGR00593">
    <property type="entry name" value="pola"/>
    <property type="match status" value="1"/>
</dbReference>
<dbReference type="Pfam" id="PF01612">
    <property type="entry name" value="DNA_pol_A_exo1"/>
    <property type="match status" value="1"/>
</dbReference>
<gene>
    <name evidence="16 20" type="primary">polA</name>
    <name evidence="20" type="ORF">ENS64_14875</name>
</gene>
<keyword evidence="5 16" id="KW-0548">Nucleotidyltransferase</keyword>
<keyword evidence="9 16" id="KW-0378">Hydrolase</keyword>
<keyword evidence="8 16" id="KW-0227">DNA damage</keyword>
<evidence type="ECO:0000256" key="9">
    <source>
        <dbReference type="ARBA" id="ARBA00022801"/>
    </source>
</evidence>
<comment type="caution">
    <text evidence="20">The sequence shown here is derived from an EMBL/GenBank/DDBJ whole genome shotgun (WGS) entry which is preliminary data.</text>
</comment>
<dbReference type="InterPro" id="IPR012337">
    <property type="entry name" value="RNaseH-like_sf"/>
</dbReference>
<comment type="function">
    <text evidence="16">In addition to polymerase activity, this DNA polymerase exhibits 3'-5' and 5'-3' exonuclease activity.</text>
</comment>
<dbReference type="CDD" id="cd09898">
    <property type="entry name" value="H3TH_53EXO"/>
    <property type="match status" value="1"/>
</dbReference>
<dbReference type="SUPFAM" id="SSF88723">
    <property type="entry name" value="PIN domain-like"/>
    <property type="match status" value="1"/>
</dbReference>
<dbReference type="GO" id="GO:0003677">
    <property type="term" value="F:DNA binding"/>
    <property type="evidence" value="ECO:0007669"/>
    <property type="project" value="UniProtKB-UniRule"/>
</dbReference>
<dbReference type="EMBL" id="DSVQ01000018">
    <property type="protein sequence ID" value="HGT40526.1"/>
    <property type="molecule type" value="Genomic_DNA"/>
</dbReference>
<dbReference type="GO" id="GO:0003887">
    <property type="term" value="F:DNA-directed DNA polymerase activity"/>
    <property type="evidence" value="ECO:0007669"/>
    <property type="project" value="UniProtKB-UniRule"/>
</dbReference>
<dbReference type="GO" id="GO:0008408">
    <property type="term" value="F:3'-5' exonuclease activity"/>
    <property type="evidence" value="ECO:0007669"/>
    <property type="project" value="UniProtKB-UniRule"/>
</dbReference>
<keyword evidence="11 16" id="KW-0239">DNA-directed DNA polymerase</keyword>
<dbReference type="FunFam" id="1.20.1060.10:FF:000001">
    <property type="entry name" value="DNA polymerase I"/>
    <property type="match status" value="1"/>
</dbReference>
<dbReference type="SUPFAM" id="SSF56672">
    <property type="entry name" value="DNA/RNA polymerases"/>
    <property type="match status" value="1"/>
</dbReference>
<evidence type="ECO:0000256" key="16">
    <source>
        <dbReference type="RuleBase" id="RU004460"/>
    </source>
</evidence>
<dbReference type="PANTHER" id="PTHR10133">
    <property type="entry name" value="DNA POLYMERASE I"/>
    <property type="match status" value="1"/>
</dbReference>
<dbReference type="Gene3D" id="3.30.70.370">
    <property type="match status" value="1"/>
</dbReference>
<dbReference type="InterPro" id="IPR002421">
    <property type="entry name" value="5-3_exonuclease"/>
</dbReference>
<dbReference type="InterPro" id="IPR002562">
    <property type="entry name" value="3'-5'_exonuclease_dom"/>
</dbReference>
<dbReference type="SUPFAM" id="SSF47807">
    <property type="entry name" value="5' to 3' exonuclease, C-terminal subdomain"/>
    <property type="match status" value="1"/>
</dbReference>
<sequence length="945" mass="105290">MTDTTYLIDTFSLIFQVFHAIPPMTGPSGQPTNAIFGISRDLVQLLRDHHPAWLICCWDSAAPSFRNQLYPEYKAQRQEMPVDLVPQIEPIRQVIQGFGIPVIEHEGWEADDVIATLAKQAVARGLKVRIVSSDKDIRQLLGPRVEVYNLRKNQVLDEAGLLTEWGIRPDQVIDFQALVGDPVDNIPGVPLVGPKKAAQLLNQFGTLEEVLAHADEAPGAKLRENLKRFADQARLSRELVRLKTDLPLEFDWSAARAPQPHVAELQGLFRQFGFRRLIEDVRNLAPPRSVDAPRTLALFDAAPSATPPGRHDAEQPTQTALPAAASAVASPRRWDIIDTSEAFAGFVAELRRQRRICLDLETTHLDPRRAAVVGWAFCWEPGRAFYLPVQGPADSRLLDAREVQAALRPLLENPDLELVNQNIKYDLIVLRSLGFFAVRDAPGNGERVRYPALGVDPMVGDYLLDAGARSHNLEALIDKYLQRPSIPISELIGSGKQQKSMAEVPVDRVAEYATEDADYALQIADRVAADLRREGLWDLYWSLERPLITVLAEMEYRGIRVDAAELGRQSAEISDQLSRLVAQIHSLAGHEFNIDSPLQLRKVLFDELRLPVLKKTKTGPSTDQEVLEELALVHPLPAKIIEHRQLAKLKGTYLDALPLLIHPQTGRIHCSFNQVVAATGRLSSSEPNLQNIPIRTEAGRQIRKAFIPGEPGWKLVAADYSQIELRMLAHFSGDPVLREAFAQGSDIHTVVASEVFGVPRDAVSPEQRRIAKAVNFGVIYGQSPFGLSAALGISQAEAARFIDDYFARYAGVTRFLEQLLSEVEATGYARTILGRRRRIDGIRPDRNLNRNMAERTAINTVIQGSAADLIKQAMIRVFARLQQQCHPAHLLLQIHDELVFEAPSGEVASLVEIVREEMEHALPLEVPLVVDVSVGENWLDLEPWN</sequence>
<dbReference type="InterPro" id="IPR008918">
    <property type="entry name" value="HhH2"/>
</dbReference>
<dbReference type="GO" id="GO:0006261">
    <property type="term" value="P:DNA-templated DNA replication"/>
    <property type="evidence" value="ECO:0007669"/>
    <property type="project" value="UniProtKB-UniRule"/>
</dbReference>
<dbReference type="Gene3D" id="3.30.420.10">
    <property type="entry name" value="Ribonuclease H-like superfamily/Ribonuclease H"/>
    <property type="match status" value="1"/>
</dbReference>
<dbReference type="CDD" id="cd06139">
    <property type="entry name" value="DNA_polA_I_Ecoli_like_exo"/>
    <property type="match status" value="1"/>
</dbReference>
<protein>
    <recommendedName>
        <fullName evidence="3 15">DNA polymerase I</fullName>
        <ecNumber evidence="2 15">2.7.7.7</ecNumber>
    </recommendedName>
</protein>